<gene>
    <name evidence="1" type="ORF">IFO66_09940</name>
</gene>
<evidence type="ECO:0000313" key="1">
    <source>
        <dbReference type="EMBL" id="MBD8498619.1"/>
    </source>
</evidence>
<dbReference type="InterPro" id="IPR011473">
    <property type="entry name" value="DUF1579"/>
</dbReference>
<protein>
    <submittedName>
        <fullName evidence="1">DUF1579 family protein</fullName>
    </submittedName>
</protein>
<proteinExistence type="predicted"/>
<accession>A0ABR9AYA4</accession>
<dbReference type="RefSeq" id="WP_192024997.1">
    <property type="nucleotide sequence ID" value="NZ_JACYTN010000005.1"/>
</dbReference>
<reference evidence="1 2" key="1">
    <citation type="submission" date="2020-09" db="EMBL/GenBank/DDBJ databases">
        <title>Paenibacillus sp. CAU 1523 isolated from sand of Haeundae Beach.</title>
        <authorList>
            <person name="Kim W."/>
        </authorList>
    </citation>
    <scope>NUCLEOTIDE SEQUENCE [LARGE SCALE GENOMIC DNA]</scope>
    <source>
        <strain evidence="1 2">CAU 1523</strain>
    </source>
</reference>
<dbReference type="EMBL" id="JACYTN010000005">
    <property type="protein sequence ID" value="MBD8498619.1"/>
    <property type="molecule type" value="Genomic_DNA"/>
</dbReference>
<dbReference type="Pfam" id="PF07617">
    <property type="entry name" value="DUF1579"/>
    <property type="match status" value="1"/>
</dbReference>
<keyword evidence="2" id="KW-1185">Reference proteome</keyword>
<name>A0ABR9AYA4_9BACL</name>
<dbReference type="Proteomes" id="UP000634529">
    <property type="component" value="Unassembled WGS sequence"/>
</dbReference>
<sequence>MTEHDHGNDLEKISKPNFFLTNLNVFVGKWRTEGIVKDRTSGSTIRLRATDTYEWLPGGFFLIHHVDGHIGVAEVKAIEIIGFDEASQMYFTHSFDNQGSRGNYQANLLDAVWTITGTSERFSGIFSDNFNTLSGRWELLNESSEWEHWMDITLTRIVS</sequence>
<comment type="caution">
    <text evidence="1">The sequence shown here is derived from an EMBL/GenBank/DDBJ whole genome shotgun (WGS) entry which is preliminary data.</text>
</comment>
<organism evidence="1 2">
    <name type="scientific">Paenibacillus arenosi</name>
    <dbReference type="NCBI Taxonomy" id="2774142"/>
    <lineage>
        <taxon>Bacteria</taxon>
        <taxon>Bacillati</taxon>
        <taxon>Bacillota</taxon>
        <taxon>Bacilli</taxon>
        <taxon>Bacillales</taxon>
        <taxon>Paenibacillaceae</taxon>
        <taxon>Paenibacillus</taxon>
    </lineage>
</organism>
<evidence type="ECO:0000313" key="2">
    <source>
        <dbReference type="Proteomes" id="UP000634529"/>
    </source>
</evidence>